<reference evidence="7" key="2">
    <citation type="submission" date="2023-02" db="EMBL/GenBank/DDBJ databases">
        <authorList>
            <consortium name="DOE Joint Genome Institute"/>
            <person name="Mondo S.J."/>
            <person name="Chang Y."/>
            <person name="Wang Y."/>
            <person name="Ahrendt S."/>
            <person name="Andreopoulos W."/>
            <person name="Barry K."/>
            <person name="Beard J."/>
            <person name="Benny G.L."/>
            <person name="Blankenship S."/>
            <person name="Bonito G."/>
            <person name="Cuomo C."/>
            <person name="Desiro A."/>
            <person name="Gervers K.A."/>
            <person name="Hundley H."/>
            <person name="Kuo A."/>
            <person name="LaButti K."/>
            <person name="Lang B.F."/>
            <person name="Lipzen A."/>
            <person name="O'Donnell K."/>
            <person name="Pangilinan J."/>
            <person name="Reynolds N."/>
            <person name="Sandor L."/>
            <person name="Smith M.W."/>
            <person name="Tsang A."/>
            <person name="Grigoriev I.V."/>
            <person name="Stajich J.E."/>
            <person name="Spatafora J.W."/>
        </authorList>
    </citation>
    <scope>NUCLEOTIDE SEQUENCE</scope>
    <source>
        <strain evidence="7">RSA 2281</strain>
    </source>
</reference>
<dbReference type="PROSITE" id="PS51821">
    <property type="entry name" value="VELVET"/>
    <property type="match status" value="1"/>
</dbReference>
<comment type="caution">
    <text evidence="7">The sequence shown here is derived from an EMBL/GenBank/DDBJ whole genome shotgun (WGS) entry which is preliminary data.</text>
</comment>
<organism evidence="7 8">
    <name type="scientific">Phascolomyces articulosus</name>
    <dbReference type="NCBI Taxonomy" id="60185"/>
    <lineage>
        <taxon>Eukaryota</taxon>
        <taxon>Fungi</taxon>
        <taxon>Fungi incertae sedis</taxon>
        <taxon>Mucoromycota</taxon>
        <taxon>Mucoromycotina</taxon>
        <taxon>Mucoromycetes</taxon>
        <taxon>Mucorales</taxon>
        <taxon>Lichtheimiaceae</taxon>
        <taxon>Phascolomyces</taxon>
    </lineage>
</organism>
<evidence type="ECO:0000256" key="3">
    <source>
        <dbReference type="ARBA" id="ARBA00023163"/>
    </source>
</evidence>
<dbReference type="InterPro" id="IPR021740">
    <property type="entry name" value="Velvet"/>
</dbReference>
<evidence type="ECO:0000313" key="7">
    <source>
        <dbReference type="EMBL" id="KAI9275834.1"/>
    </source>
</evidence>
<evidence type="ECO:0000256" key="2">
    <source>
        <dbReference type="ARBA" id="ARBA00023015"/>
    </source>
</evidence>
<evidence type="ECO:0000313" key="8">
    <source>
        <dbReference type="Proteomes" id="UP001209540"/>
    </source>
</evidence>
<evidence type="ECO:0000256" key="4">
    <source>
        <dbReference type="ARBA" id="ARBA00023242"/>
    </source>
</evidence>
<dbReference type="Pfam" id="PF11754">
    <property type="entry name" value="Velvet"/>
    <property type="match status" value="1"/>
</dbReference>
<dbReference type="PANTHER" id="PTHR33572">
    <property type="entry name" value="SPORE DEVELOPMENT REGULATOR VOSA"/>
    <property type="match status" value="1"/>
</dbReference>
<sequence>MCGFGDKDRRPISPPPILKLLVRTQQGMLLSPQDIDTSFFVVLCDCYDETGMSPANMILHSVPISSSSSAQQQQEHEQQQSIAVPSSSSVASRSSSSTTTTAAVATSSSSATTTTSNTNKTTVKMKNLVGSCIASPSKLYNEQQELGIYFVFHDLSLRSEGRFRLMFSLIDISSPDDSKSVNTKSISHIVTTTTSDVFTAFTAKNFPGVVPPTQLSQCFAKQGVKIPTRRDTKSKRMRKSSETNKDDEQQLQREQPNE</sequence>
<keyword evidence="8" id="KW-1185">Reference proteome</keyword>
<feature type="region of interest" description="Disordered" evidence="5">
    <location>
        <begin position="225"/>
        <end position="258"/>
    </location>
</feature>
<feature type="domain" description="Velvet" evidence="6">
    <location>
        <begin position="1"/>
        <end position="229"/>
    </location>
</feature>
<protein>
    <submittedName>
        <fullName evidence="7">Velvet factor</fullName>
    </submittedName>
</protein>
<dbReference type="PANTHER" id="PTHR33572:SF3">
    <property type="entry name" value="VELVET COMPLEX SUBUNIT B"/>
    <property type="match status" value="1"/>
</dbReference>
<dbReference type="Gene3D" id="2.60.40.3960">
    <property type="entry name" value="Velvet domain"/>
    <property type="match status" value="1"/>
</dbReference>
<reference evidence="7" key="1">
    <citation type="journal article" date="2022" name="IScience">
        <title>Evolution of zygomycete secretomes and the origins of terrestrial fungal ecologies.</title>
        <authorList>
            <person name="Chang Y."/>
            <person name="Wang Y."/>
            <person name="Mondo S."/>
            <person name="Ahrendt S."/>
            <person name="Andreopoulos W."/>
            <person name="Barry K."/>
            <person name="Beard J."/>
            <person name="Benny G.L."/>
            <person name="Blankenship S."/>
            <person name="Bonito G."/>
            <person name="Cuomo C."/>
            <person name="Desiro A."/>
            <person name="Gervers K.A."/>
            <person name="Hundley H."/>
            <person name="Kuo A."/>
            <person name="LaButti K."/>
            <person name="Lang B.F."/>
            <person name="Lipzen A."/>
            <person name="O'Donnell K."/>
            <person name="Pangilinan J."/>
            <person name="Reynolds N."/>
            <person name="Sandor L."/>
            <person name="Smith M.E."/>
            <person name="Tsang A."/>
            <person name="Grigoriev I.V."/>
            <person name="Stajich J.E."/>
            <person name="Spatafora J.W."/>
        </authorList>
    </citation>
    <scope>NUCLEOTIDE SEQUENCE</scope>
    <source>
        <strain evidence="7">RSA 2281</strain>
    </source>
</reference>
<evidence type="ECO:0000256" key="1">
    <source>
        <dbReference type="ARBA" id="ARBA00004123"/>
    </source>
</evidence>
<dbReference type="InterPro" id="IPR037525">
    <property type="entry name" value="Velvet_dom"/>
</dbReference>
<gene>
    <name evidence="7" type="ORF">BDA99DRAFT_197127</name>
</gene>
<evidence type="ECO:0000256" key="5">
    <source>
        <dbReference type="SAM" id="MobiDB-lite"/>
    </source>
</evidence>
<comment type="subcellular location">
    <subcellularLocation>
        <location evidence="1">Nucleus</location>
    </subcellularLocation>
</comment>
<keyword evidence="2" id="KW-0805">Transcription regulation</keyword>
<proteinExistence type="predicted"/>
<feature type="region of interest" description="Disordered" evidence="5">
    <location>
        <begin position="64"/>
        <end position="118"/>
    </location>
</feature>
<dbReference type="Proteomes" id="UP001209540">
    <property type="component" value="Unassembled WGS sequence"/>
</dbReference>
<accession>A0AAD5K9T6</accession>
<keyword evidence="4" id="KW-0539">Nucleus</keyword>
<dbReference type="GO" id="GO:0005634">
    <property type="term" value="C:nucleus"/>
    <property type="evidence" value="ECO:0007669"/>
    <property type="project" value="UniProtKB-SubCell"/>
</dbReference>
<dbReference type="InterPro" id="IPR038491">
    <property type="entry name" value="Velvet_dom_sf"/>
</dbReference>
<dbReference type="EMBL" id="JAIXMP010000003">
    <property type="protein sequence ID" value="KAI9275834.1"/>
    <property type="molecule type" value="Genomic_DNA"/>
</dbReference>
<evidence type="ECO:0000259" key="6">
    <source>
        <dbReference type="PROSITE" id="PS51821"/>
    </source>
</evidence>
<keyword evidence="3" id="KW-0804">Transcription</keyword>
<name>A0AAD5K9T6_9FUNG</name>
<dbReference type="AlphaFoldDB" id="A0AAD5K9T6"/>
<feature type="compositionally biased region" description="Basic and acidic residues" evidence="5">
    <location>
        <begin position="239"/>
        <end position="258"/>
    </location>
</feature>